<evidence type="ECO:0000259" key="6">
    <source>
        <dbReference type="Pfam" id="PF00724"/>
    </source>
</evidence>
<feature type="domain" description="NADH:flavin oxidoreductase/NADH oxidase N-terminal" evidence="6">
    <location>
        <begin position="4"/>
        <end position="324"/>
    </location>
</feature>
<dbReference type="Proteomes" id="UP000245380">
    <property type="component" value="Unassembled WGS sequence"/>
</dbReference>
<evidence type="ECO:0000256" key="1">
    <source>
        <dbReference type="ARBA" id="ARBA00001917"/>
    </source>
</evidence>
<evidence type="ECO:0000256" key="3">
    <source>
        <dbReference type="ARBA" id="ARBA00022643"/>
    </source>
</evidence>
<reference evidence="7 8" key="1">
    <citation type="submission" date="2016-11" db="EMBL/GenBank/DDBJ databases">
        <title>Comparative genomics of Acidibacillus ferroxidans species.</title>
        <authorList>
            <person name="Oliveira G."/>
            <person name="Nunes G."/>
            <person name="Oliveira R."/>
            <person name="Araujo F."/>
            <person name="Salim A."/>
            <person name="Scholte L."/>
            <person name="Morais D."/>
            <person name="Nancucheo I."/>
            <person name="Johnson D.B."/>
            <person name="Grail B."/>
            <person name="Bittencourt J."/>
            <person name="Valadares R."/>
        </authorList>
    </citation>
    <scope>NUCLEOTIDE SEQUENCE [LARGE SCALE GENOMIC DNA]</scope>
    <source>
        <strain evidence="7 8">Y002</strain>
    </source>
</reference>
<keyword evidence="2" id="KW-0285">Flavoprotein</keyword>
<dbReference type="AlphaFoldDB" id="A0A2U3D8V7"/>
<dbReference type="OrthoDB" id="9772736at2"/>
<dbReference type="CDD" id="cd02932">
    <property type="entry name" value="OYE_YqiM_FMN"/>
    <property type="match status" value="1"/>
</dbReference>
<proteinExistence type="predicted"/>
<comment type="caution">
    <text evidence="7">The sequence shown here is derived from an EMBL/GenBank/DDBJ whole genome shotgun (WGS) entry which is preliminary data.</text>
</comment>
<sequence length="339" mass="37032">MPGLFDPWSIGSLSLKNRVVVSPMCQYQAQETGNVTDWHLVHYGSMALGGAALMIIEATAVLAQGRISVHDVGLYAPEHESGLRKIVDFAHLQGTKIGVQLAHAGRKADIPGPIVAPSEIAFSNRYAVPQALDREGLKAIREAFVKAAQRAVDAGFDFIELHAAHGYLLHEFISPLSNQRTDEYGGNEQGRLRFVLEVIDAMVEAVAHKIPVGIRVSATEYHPQGYNERQMTDYCKEFIRHGITVLDVSSGGNVPLVPEVYPGYQVGFANMIKQAVSVPVIAVGMLDDPKLAEYVVRSGQADAVAIGRGFLRDKHFAHTAAKSLGYEVEVPKSYERAYR</sequence>
<organism evidence="7 8">
    <name type="scientific">Sulfoacidibacillus thermotolerans</name>
    <name type="common">Acidibacillus sulfuroxidans</name>
    <dbReference type="NCBI Taxonomy" id="1765684"/>
    <lineage>
        <taxon>Bacteria</taxon>
        <taxon>Bacillati</taxon>
        <taxon>Bacillota</taxon>
        <taxon>Bacilli</taxon>
        <taxon>Bacillales</taxon>
        <taxon>Alicyclobacillaceae</taxon>
        <taxon>Sulfoacidibacillus</taxon>
    </lineage>
</organism>
<dbReference type="InterPro" id="IPR001155">
    <property type="entry name" value="OxRdtase_FMN_N"/>
</dbReference>
<dbReference type="GO" id="GO:0010181">
    <property type="term" value="F:FMN binding"/>
    <property type="evidence" value="ECO:0007669"/>
    <property type="project" value="InterPro"/>
</dbReference>
<dbReference type="InterPro" id="IPR013785">
    <property type="entry name" value="Aldolase_TIM"/>
</dbReference>
<evidence type="ECO:0000256" key="4">
    <source>
        <dbReference type="ARBA" id="ARBA00022857"/>
    </source>
</evidence>
<dbReference type="GO" id="GO:0050661">
    <property type="term" value="F:NADP binding"/>
    <property type="evidence" value="ECO:0007669"/>
    <property type="project" value="InterPro"/>
</dbReference>
<dbReference type="EMBL" id="MPDK01000009">
    <property type="protein sequence ID" value="PWI57712.1"/>
    <property type="molecule type" value="Genomic_DNA"/>
</dbReference>
<name>A0A2U3D8V7_SULT2</name>
<dbReference type="GO" id="GO:0003959">
    <property type="term" value="F:NADPH dehydrogenase activity"/>
    <property type="evidence" value="ECO:0007669"/>
    <property type="project" value="InterPro"/>
</dbReference>
<dbReference type="PANTHER" id="PTHR43303:SF4">
    <property type="entry name" value="NADPH DEHYDROGENASE C23G7.10C-RELATED"/>
    <property type="match status" value="1"/>
</dbReference>
<dbReference type="Pfam" id="PF00724">
    <property type="entry name" value="Oxidored_FMN"/>
    <property type="match status" value="1"/>
</dbReference>
<comment type="cofactor">
    <cofactor evidence="1">
        <name>FMN</name>
        <dbReference type="ChEBI" id="CHEBI:58210"/>
    </cofactor>
</comment>
<evidence type="ECO:0000256" key="5">
    <source>
        <dbReference type="ARBA" id="ARBA00023002"/>
    </source>
</evidence>
<keyword evidence="3" id="KW-0288">FMN</keyword>
<evidence type="ECO:0000313" key="7">
    <source>
        <dbReference type="EMBL" id="PWI57712.1"/>
    </source>
</evidence>
<dbReference type="PANTHER" id="PTHR43303">
    <property type="entry name" value="NADPH DEHYDROGENASE C23G7.10C-RELATED"/>
    <property type="match status" value="1"/>
</dbReference>
<accession>A0A2U3D8V7</accession>
<protein>
    <submittedName>
        <fullName evidence="7">NADPH dehydrogenase</fullName>
    </submittedName>
</protein>
<keyword evidence="4" id="KW-0521">NADP</keyword>
<dbReference type="InterPro" id="IPR044152">
    <property type="entry name" value="YqjM-like"/>
</dbReference>
<keyword evidence="5" id="KW-0560">Oxidoreductase</keyword>
<dbReference type="SUPFAM" id="SSF51395">
    <property type="entry name" value="FMN-linked oxidoreductases"/>
    <property type="match status" value="1"/>
</dbReference>
<dbReference type="Gene3D" id="3.20.20.70">
    <property type="entry name" value="Aldolase class I"/>
    <property type="match status" value="1"/>
</dbReference>
<evidence type="ECO:0000256" key="2">
    <source>
        <dbReference type="ARBA" id="ARBA00022630"/>
    </source>
</evidence>
<evidence type="ECO:0000313" key="8">
    <source>
        <dbReference type="Proteomes" id="UP000245380"/>
    </source>
</evidence>
<gene>
    <name evidence="7" type="ORF">BM613_06920</name>
</gene>
<keyword evidence="8" id="KW-1185">Reference proteome</keyword>
<dbReference type="RefSeq" id="WP_109430458.1">
    <property type="nucleotide sequence ID" value="NZ_MPDK01000009.1"/>
</dbReference>